<protein>
    <recommendedName>
        <fullName evidence="3">Cthe-2314-like HEPN domain-containing protein</fullName>
    </recommendedName>
</protein>
<name>A0ABW5L7P2_9SPHI</name>
<sequence length="230" mass="27866">MNFIFEYNQVLKQLSEQSKLSNLLQLDNKLSDDGYWDRFARLSVIDKYIEGYGYHLLYEIQSLSNQIHFGVLNCLLFRPLVSLDKTDPNIYNHRLTFMMESTIHCIYGYWNRIALLLNLYLEKPLDKKEVYMMKLLDLIRKQFPELKELEEFKWFVDLMEDFLSFNRNEMVHNYSIIMQEFLPVQGREKIDYDIIIKKLIYHNNAISNDVFRLLDLLEYIESNFIKRNKK</sequence>
<evidence type="ECO:0000313" key="1">
    <source>
        <dbReference type="EMBL" id="MFD2556300.1"/>
    </source>
</evidence>
<dbReference type="EMBL" id="JBHULD010000018">
    <property type="protein sequence ID" value="MFD2556300.1"/>
    <property type="molecule type" value="Genomic_DNA"/>
</dbReference>
<evidence type="ECO:0008006" key="3">
    <source>
        <dbReference type="Google" id="ProtNLM"/>
    </source>
</evidence>
<evidence type="ECO:0000313" key="2">
    <source>
        <dbReference type="Proteomes" id="UP001597440"/>
    </source>
</evidence>
<comment type="caution">
    <text evidence="1">The sequence shown here is derived from an EMBL/GenBank/DDBJ whole genome shotgun (WGS) entry which is preliminary data.</text>
</comment>
<keyword evidence="2" id="KW-1185">Reference proteome</keyword>
<dbReference type="Proteomes" id="UP001597440">
    <property type="component" value="Unassembled WGS sequence"/>
</dbReference>
<gene>
    <name evidence="1" type="ORF">ACFSQW_18035</name>
</gene>
<proteinExistence type="predicted"/>
<accession>A0ABW5L7P2</accession>
<dbReference type="RefSeq" id="WP_210352633.1">
    <property type="nucleotide sequence ID" value="NZ_JAEQMU010000001.1"/>
</dbReference>
<organism evidence="1 2">
    <name type="scientific">Sphingobacterium tabacisoli</name>
    <dbReference type="NCBI Taxonomy" id="2044855"/>
    <lineage>
        <taxon>Bacteria</taxon>
        <taxon>Pseudomonadati</taxon>
        <taxon>Bacteroidota</taxon>
        <taxon>Sphingobacteriia</taxon>
        <taxon>Sphingobacteriales</taxon>
        <taxon>Sphingobacteriaceae</taxon>
        <taxon>Sphingobacterium</taxon>
    </lineage>
</organism>
<reference evidence="2" key="1">
    <citation type="journal article" date="2019" name="Int. J. Syst. Evol. Microbiol.">
        <title>The Global Catalogue of Microorganisms (GCM) 10K type strain sequencing project: providing services to taxonomists for standard genome sequencing and annotation.</title>
        <authorList>
            <consortium name="The Broad Institute Genomics Platform"/>
            <consortium name="The Broad Institute Genome Sequencing Center for Infectious Disease"/>
            <person name="Wu L."/>
            <person name="Ma J."/>
        </authorList>
    </citation>
    <scope>NUCLEOTIDE SEQUENCE [LARGE SCALE GENOMIC DNA]</scope>
    <source>
        <strain evidence="2">KCTC 52298</strain>
    </source>
</reference>